<evidence type="ECO:0000256" key="1">
    <source>
        <dbReference type="ARBA" id="ARBA00001974"/>
    </source>
</evidence>
<proteinExistence type="predicted"/>
<evidence type="ECO:0000259" key="5">
    <source>
        <dbReference type="Pfam" id="PF22780"/>
    </source>
</evidence>
<evidence type="ECO:0000256" key="2">
    <source>
        <dbReference type="ARBA" id="ARBA00022630"/>
    </source>
</evidence>
<name>A0ABT7DUG6_9NEIS</name>
<comment type="cofactor">
    <cofactor evidence="1">
        <name>FAD</name>
        <dbReference type="ChEBI" id="CHEBI:57692"/>
    </cofactor>
</comment>
<dbReference type="PANTHER" id="PTHR42887:SF2">
    <property type="entry name" value="OS12G0638800 PROTEIN"/>
    <property type="match status" value="1"/>
</dbReference>
<dbReference type="Proteomes" id="UP001172778">
    <property type="component" value="Unassembled WGS sequence"/>
</dbReference>
<organism evidence="6 7">
    <name type="scientific">Parachitinimonas caeni</name>
    <dbReference type="NCBI Taxonomy" id="3031301"/>
    <lineage>
        <taxon>Bacteria</taxon>
        <taxon>Pseudomonadati</taxon>
        <taxon>Pseudomonadota</taxon>
        <taxon>Betaproteobacteria</taxon>
        <taxon>Neisseriales</taxon>
        <taxon>Chitinibacteraceae</taxon>
        <taxon>Parachitinimonas</taxon>
    </lineage>
</organism>
<dbReference type="GO" id="GO:0016491">
    <property type="term" value="F:oxidoreductase activity"/>
    <property type="evidence" value="ECO:0007669"/>
    <property type="project" value="UniProtKB-KW"/>
</dbReference>
<dbReference type="Pfam" id="PF22780">
    <property type="entry name" value="HI0933_like_1st"/>
    <property type="match status" value="1"/>
</dbReference>
<dbReference type="PRINTS" id="PR00411">
    <property type="entry name" value="PNDRDTASEI"/>
</dbReference>
<dbReference type="InterPro" id="IPR057661">
    <property type="entry name" value="RsdA/BaiN/AoA(So)_Rossmann"/>
</dbReference>
<feature type="domain" description="RsdA/BaiN/AoA(So)-like Rossmann fold-like" evidence="4">
    <location>
        <begin position="6"/>
        <end position="389"/>
    </location>
</feature>
<comment type="caution">
    <text evidence="6">The sequence shown here is derived from an EMBL/GenBank/DDBJ whole genome shotgun (WGS) entry which is preliminary data.</text>
</comment>
<dbReference type="SUPFAM" id="SSF160996">
    <property type="entry name" value="HI0933 insert domain-like"/>
    <property type="match status" value="1"/>
</dbReference>
<evidence type="ECO:0000259" key="4">
    <source>
        <dbReference type="Pfam" id="PF03486"/>
    </source>
</evidence>
<dbReference type="Gene3D" id="3.50.50.60">
    <property type="entry name" value="FAD/NAD(P)-binding domain"/>
    <property type="match status" value="1"/>
</dbReference>
<dbReference type="PRINTS" id="PR00368">
    <property type="entry name" value="FADPNR"/>
</dbReference>
<dbReference type="InterPro" id="IPR004792">
    <property type="entry name" value="BaiN-like"/>
</dbReference>
<dbReference type="EMBL" id="JARRAF010000005">
    <property type="protein sequence ID" value="MDK2123686.1"/>
    <property type="molecule type" value="Genomic_DNA"/>
</dbReference>
<dbReference type="Gene3D" id="1.10.8.260">
    <property type="entry name" value="HI0933 insert domain-like"/>
    <property type="match status" value="1"/>
</dbReference>
<dbReference type="Pfam" id="PF03486">
    <property type="entry name" value="HI0933_like"/>
    <property type="match status" value="1"/>
</dbReference>
<dbReference type="Gene3D" id="2.40.30.10">
    <property type="entry name" value="Translation factors"/>
    <property type="match status" value="1"/>
</dbReference>
<sequence length="392" mass="42514">MTTEIDVVIIGAGAAGMMCAATAAQRGRGVVLIDHATVLAEKIRISGGGRCNFTNINARPECYLSQNPHFSRSALAQYSQRDFIGLVERYGIGYHEKKLGQLFCDDSAQNIIDMLKTECDQAGVQWRMGTSIGAISHDGTAYQVRTSREHWRCASLVVACGGLSIPPIGATGLGYDIARQFDLAIVPTAPALVPLSFDPKDLFADLSGISLDVSVQLAEGKAPAFRENVLLTHKGVSGPAILQISSYWNPGDTLQFDLLPDHDAGQLLEEAARSEQLLGNVLSSWLPKRFATAFCEANFANKPLKQYTPKERAEIAARLHDWRVKPNGSVGYKKAEVTRGGVDTRALSSKTMMANRQPGLYFIGEVTDVTGWLGGYNFQWAWSSGVVAGWNC</sequence>
<dbReference type="InterPro" id="IPR055178">
    <property type="entry name" value="RsdA/BaiN/AoA(So)-like_dom"/>
</dbReference>
<dbReference type="NCBIfam" id="TIGR00275">
    <property type="entry name" value="aminoacetone oxidase family FAD-binding enzyme"/>
    <property type="match status" value="1"/>
</dbReference>
<evidence type="ECO:0000313" key="6">
    <source>
        <dbReference type="EMBL" id="MDK2123686.1"/>
    </source>
</evidence>
<keyword evidence="7" id="KW-1185">Reference proteome</keyword>
<protein>
    <submittedName>
        <fullName evidence="6">NAD(P)/FAD-dependent oxidoreductase</fullName>
        <ecNumber evidence="6">1.14.13.-</ecNumber>
    </submittedName>
</protein>
<keyword evidence="3" id="KW-0274">FAD</keyword>
<dbReference type="SUPFAM" id="SSF51905">
    <property type="entry name" value="FAD/NAD(P)-binding domain"/>
    <property type="match status" value="1"/>
</dbReference>
<dbReference type="RefSeq" id="WP_284099983.1">
    <property type="nucleotide sequence ID" value="NZ_JARRAF010000005.1"/>
</dbReference>
<keyword evidence="6" id="KW-0560">Oxidoreductase</keyword>
<keyword evidence="2" id="KW-0285">Flavoprotein</keyword>
<dbReference type="InterPro" id="IPR036188">
    <property type="entry name" value="FAD/NAD-bd_sf"/>
</dbReference>
<dbReference type="InterPro" id="IPR023166">
    <property type="entry name" value="BaiN-like_dom_sf"/>
</dbReference>
<reference evidence="6" key="1">
    <citation type="submission" date="2023-03" db="EMBL/GenBank/DDBJ databases">
        <title>Chitinimonas shenzhenensis gen. nov., sp. nov., a novel member of family Burkholderiaceae isolated from activated sludge collected in Shen Zhen, China.</title>
        <authorList>
            <person name="Wang X."/>
        </authorList>
    </citation>
    <scope>NUCLEOTIDE SEQUENCE</scope>
    <source>
        <strain evidence="6">DQS-5</strain>
    </source>
</reference>
<evidence type="ECO:0000313" key="7">
    <source>
        <dbReference type="Proteomes" id="UP001172778"/>
    </source>
</evidence>
<accession>A0ABT7DUG6</accession>
<evidence type="ECO:0000256" key="3">
    <source>
        <dbReference type="ARBA" id="ARBA00022827"/>
    </source>
</evidence>
<dbReference type="EC" id="1.14.13.-" evidence="6"/>
<dbReference type="PANTHER" id="PTHR42887">
    <property type="entry name" value="OS12G0638800 PROTEIN"/>
    <property type="match status" value="1"/>
</dbReference>
<feature type="domain" description="RsdA/BaiN/AoA(So)-like insert" evidence="5">
    <location>
        <begin position="190"/>
        <end position="337"/>
    </location>
</feature>
<gene>
    <name evidence="6" type="ORF">PZA18_06455</name>
</gene>